<name>A0A6J4UKX5_9BACT</name>
<dbReference type="EMBL" id="CADCWF010000103">
    <property type="protein sequence ID" value="CAA9550104.1"/>
    <property type="molecule type" value="Genomic_DNA"/>
</dbReference>
<organism evidence="2">
    <name type="scientific">uncultured Thermomicrobiales bacterium</name>
    <dbReference type="NCBI Taxonomy" id="1645740"/>
    <lineage>
        <taxon>Bacteria</taxon>
        <taxon>Pseudomonadati</taxon>
        <taxon>Thermomicrobiota</taxon>
        <taxon>Thermomicrobia</taxon>
        <taxon>Thermomicrobiales</taxon>
        <taxon>environmental samples</taxon>
    </lineage>
</organism>
<keyword evidence="1" id="KW-0472">Membrane</keyword>
<reference evidence="2" key="1">
    <citation type="submission" date="2020-02" db="EMBL/GenBank/DDBJ databases">
        <authorList>
            <person name="Meier V. D."/>
        </authorList>
    </citation>
    <scope>NUCLEOTIDE SEQUENCE</scope>
    <source>
        <strain evidence="2">AVDCRST_MAG59</strain>
    </source>
</reference>
<feature type="transmembrane region" description="Helical" evidence="1">
    <location>
        <begin position="12"/>
        <end position="29"/>
    </location>
</feature>
<proteinExistence type="predicted"/>
<evidence type="ECO:0000313" key="2">
    <source>
        <dbReference type="EMBL" id="CAA9550104.1"/>
    </source>
</evidence>
<sequence>MRATGGVEPLLIRRTAVATAVGGLLWMPYGALEMLQPWGVDTLYRDDLGYEVVRDALLYLAYSLPGSLALLLTARGLLGLSRGLGLPVGRAGRAGLVLAHVAVGLAVFSTAGVVAQFDPLFTAPRIFGTLALGAATLLLGGDARRAGAAPGWSAALLTLGLLGLFLLPLWPLVYAVGVVPEAAGAAVIALFGLGWALVGRRLWFGLGSAGGPSTAR</sequence>
<evidence type="ECO:0000256" key="1">
    <source>
        <dbReference type="SAM" id="Phobius"/>
    </source>
</evidence>
<keyword evidence="1" id="KW-1133">Transmembrane helix</keyword>
<gene>
    <name evidence="2" type="ORF">AVDCRST_MAG59-1634</name>
</gene>
<feature type="transmembrane region" description="Helical" evidence="1">
    <location>
        <begin position="95"/>
        <end position="117"/>
    </location>
</feature>
<feature type="transmembrane region" description="Helical" evidence="1">
    <location>
        <begin position="152"/>
        <end position="170"/>
    </location>
</feature>
<keyword evidence="1" id="KW-0812">Transmembrane</keyword>
<accession>A0A6J4UKX5</accession>
<protein>
    <submittedName>
        <fullName evidence="2">Uncharacterized protein</fullName>
    </submittedName>
</protein>
<feature type="transmembrane region" description="Helical" evidence="1">
    <location>
        <begin position="182"/>
        <end position="198"/>
    </location>
</feature>
<feature type="transmembrane region" description="Helical" evidence="1">
    <location>
        <begin position="56"/>
        <end position="74"/>
    </location>
</feature>
<dbReference type="AlphaFoldDB" id="A0A6J4UKX5"/>
<feature type="transmembrane region" description="Helical" evidence="1">
    <location>
        <begin position="123"/>
        <end position="140"/>
    </location>
</feature>